<feature type="compositionally biased region" description="Polar residues" evidence="1">
    <location>
        <begin position="335"/>
        <end position="352"/>
    </location>
</feature>
<feature type="compositionally biased region" description="Basic and acidic residues" evidence="1">
    <location>
        <begin position="67"/>
        <end position="77"/>
    </location>
</feature>
<feature type="compositionally biased region" description="Polar residues" evidence="1">
    <location>
        <begin position="1"/>
        <end position="29"/>
    </location>
</feature>
<feature type="compositionally biased region" description="Polar residues" evidence="1">
    <location>
        <begin position="1001"/>
        <end position="1017"/>
    </location>
</feature>
<feature type="region of interest" description="Disordered" evidence="1">
    <location>
        <begin position="1001"/>
        <end position="1032"/>
    </location>
</feature>
<dbReference type="Proteomes" id="UP000038010">
    <property type="component" value="Unassembled WGS sequence"/>
</dbReference>
<protein>
    <recommendedName>
        <fullName evidence="4">Glycoprotease family protein</fullName>
    </recommendedName>
</protein>
<feature type="compositionally biased region" description="Polar residues" evidence="1">
    <location>
        <begin position="51"/>
        <end position="63"/>
    </location>
</feature>
<dbReference type="AlphaFoldDB" id="A0A0N1I0U6"/>
<dbReference type="VEuPathDB" id="FungiDB:AB675_2695"/>
<feature type="region of interest" description="Disordered" evidence="1">
    <location>
        <begin position="1"/>
        <end position="107"/>
    </location>
</feature>
<feature type="compositionally biased region" description="Polar residues" evidence="1">
    <location>
        <begin position="538"/>
        <end position="553"/>
    </location>
</feature>
<feature type="region of interest" description="Disordered" evidence="1">
    <location>
        <begin position="325"/>
        <end position="358"/>
    </location>
</feature>
<proteinExistence type="predicted"/>
<organism evidence="2 3">
    <name type="scientific">Cyphellophora attinorum</name>
    <dbReference type="NCBI Taxonomy" id="1664694"/>
    <lineage>
        <taxon>Eukaryota</taxon>
        <taxon>Fungi</taxon>
        <taxon>Dikarya</taxon>
        <taxon>Ascomycota</taxon>
        <taxon>Pezizomycotina</taxon>
        <taxon>Eurotiomycetes</taxon>
        <taxon>Chaetothyriomycetidae</taxon>
        <taxon>Chaetothyriales</taxon>
        <taxon>Cyphellophoraceae</taxon>
        <taxon>Cyphellophora</taxon>
    </lineage>
</organism>
<dbReference type="GeneID" id="28734566"/>
<sequence>MVSTTIQSAPPHSLQQVPATRQQTAQRTPKASDHLHNSDPSEYPSPLFTDVTLSDSEDASVSSHDAFYLEKYNDTRTQRPRAQARKPDTSPARKPRPELNVMTSLPASQATVCDDDLKLDHVRAQKVGATNRPKSIVSAKAEHFDASMLSDEPERSAALTKLTGIATAARDRKQKKLPTPIRNDHSATGQVQNRTRQISEPRGNTQNAVMIGIQIPEHEAAMHQQGDNSAITLETPTTPAIVITPAEPTFNRSTDRSLVRNTEPQPAVPSLPVVPSILDGASYNKHASTAAAQAFDERAKHKSQGWWNLALSPMLSRAGTMKINDQIPEVPPLPNSSAPNRTRANTAESQPSPETPRRLGLAGIRQSIWSSWTTEHKQSLNRALSTNTTFPRHTIIEDDDQVSLLRGGEIGAHRMTGGLADEYYHACAIEQFSGQQFFECENHSCAEKWPSFRSIYDRDESQAQGASLKDADDADQTKAVSGAVITTKPELGITGHGRSFSNGSEEDVEFSPHVREAEPATVLQARSVDSRTPPAIHTQRSADASSVENSTAVTEAEKPSDTRAIVLAPPQPMIAEAPTRQQSVRQHKVSAIVPPPASSSLQPIDSPGPISPAAQQTMAAHGDVPMAEMNSTGPSAQMAPIVVHNYYHYPYGEFPKQLMAEAHETGPDSRRASSTVDAEKSMDEKNPGLFSRLKLSLKRRRTDRKEDAEKNDKKTSRKYRCKVALTTAGLLGVIVVALLLATLLKPRGDRTPTQTQWLNLTGYPPMPTGISTIIRPNNVLDNSQCVQPATAWSCGLPPEQQSEISPNSPNQPNFRFEIKFRNGTVASNMTLPSFANTSSISRVMSKRLTNPFADDSFEADPAPPAVADQLFIGNTTDNNTAPFNGEDTPFYMSFIPAFPINPSDFSASNLTATTNSNDGNETTARALSTRQSLDSLLPKPEIDSAGLAAPANLLPNSPFATNQPVRLYNRGLPTEHFGFYMYYDKSIFLTTDVVSNTANDTNSSIIETPDSSNSGAGNPSDASGGSTRRGARSRCTWAQTRFLVQIWTSPEFDGQMLGPVPVIGGTVGVDSSDSPNSAINYTPPGSFPYPTSITLDRHGGNVNKKISYCYAVDGDGMIDEEKGGRFVLEQRGAGGTLINSAPGIVQNADGSFSGGGSDGFDEDDGGIDGGTGGCGCRWQNWQ</sequence>
<feature type="compositionally biased region" description="Basic and acidic residues" evidence="1">
    <location>
        <begin position="703"/>
        <end position="714"/>
    </location>
</feature>
<accession>A0A0N1I0U6</accession>
<dbReference type="EMBL" id="LFJN01000002">
    <property type="protein sequence ID" value="KPI45260.1"/>
    <property type="molecule type" value="Genomic_DNA"/>
</dbReference>
<evidence type="ECO:0000313" key="3">
    <source>
        <dbReference type="Proteomes" id="UP000038010"/>
    </source>
</evidence>
<keyword evidence="3" id="KW-1185">Reference proteome</keyword>
<name>A0A0N1I0U6_9EURO</name>
<feature type="region of interest" description="Disordered" evidence="1">
    <location>
        <begin position="526"/>
        <end position="559"/>
    </location>
</feature>
<evidence type="ECO:0000256" key="1">
    <source>
        <dbReference type="SAM" id="MobiDB-lite"/>
    </source>
</evidence>
<dbReference type="OrthoDB" id="5973539at2759"/>
<feature type="compositionally biased region" description="Basic and acidic residues" evidence="1">
    <location>
        <begin position="30"/>
        <end position="39"/>
    </location>
</feature>
<evidence type="ECO:0008006" key="4">
    <source>
        <dbReference type="Google" id="ProtNLM"/>
    </source>
</evidence>
<feature type="region of interest" description="Disordered" evidence="1">
    <location>
        <begin position="662"/>
        <end position="717"/>
    </location>
</feature>
<feature type="region of interest" description="Disordered" evidence="1">
    <location>
        <begin position="909"/>
        <end position="928"/>
    </location>
</feature>
<evidence type="ECO:0000313" key="2">
    <source>
        <dbReference type="EMBL" id="KPI45260.1"/>
    </source>
</evidence>
<gene>
    <name evidence="2" type="ORF">AB675_2695</name>
</gene>
<dbReference type="RefSeq" id="XP_018005223.1">
    <property type="nucleotide sequence ID" value="XM_018142687.1"/>
</dbReference>
<feature type="region of interest" description="Disordered" evidence="1">
    <location>
        <begin position="597"/>
        <end position="619"/>
    </location>
</feature>
<comment type="caution">
    <text evidence="2">The sequence shown here is derived from an EMBL/GenBank/DDBJ whole genome shotgun (WGS) entry which is preliminary data.</text>
</comment>
<feature type="compositionally biased region" description="Polar residues" evidence="1">
    <location>
        <begin position="186"/>
        <end position="198"/>
    </location>
</feature>
<feature type="compositionally biased region" description="Basic and acidic residues" evidence="1">
    <location>
        <begin position="662"/>
        <end position="686"/>
    </location>
</feature>
<feature type="region of interest" description="Disordered" evidence="1">
    <location>
        <begin position="171"/>
        <end position="198"/>
    </location>
</feature>
<reference evidence="2 3" key="1">
    <citation type="submission" date="2015-06" db="EMBL/GenBank/DDBJ databases">
        <title>Draft genome of the ant-associated black yeast Phialophora attae CBS 131958.</title>
        <authorList>
            <person name="Moreno L.F."/>
            <person name="Stielow B.J."/>
            <person name="de Hoog S."/>
            <person name="Vicente V.A."/>
            <person name="Weiss V.A."/>
            <person name="de Vries M."/>
            <person name="Cruz L.M."/>
            <person name="Souza E.M."/>
        </authorList>
    </citation>
    <scope>NUCLEOTIDE SEQUENCE [LARGE SCALE GENOMIC DNA]</scope>
    <source>
        <strain evidence="2 3">CBS 131958</strain>
    </source>
</reference>
<dbReference type="STRING" id="1664694.A0A0N1I0U6"/>